<reference evidence="2 3" key="1">
    <citation type="journal article" date="2019" name="Int. J. Syst. Evol. Microbiol.">
        <title>The Global Catalogue of Microorganisms (GCM) 10K type strain sequencing project: providing services to taxonomists for standard genome sequencing and annotation.</title>
        <authorList>
            <consortium name="The Broad Institute Genomics Platform"/>
            <consortium name="The Broad Institute Genome Sequencing Center for Infectious Disease"/>
            <person name="Wu L."/>
            <person name="Ma J."/>
        </authorList>
    </citation>
    <scope>NUCLEOTIDE SEQUENCE [LARGE SCALE GENOMIC DNA]</scope>
    <source>
        <strain evidence="2 3">CGMCC 1.12125</strain>
    </source>
</reference>
<proteinExistence type="predicted"/>
<gene>
    <name evidence="2" type="ORF">ACFR9U_07015</name>
</gene>
<evidence type="ECO:0000256" key="1">
    <source>
        <dbReference type="SAM" id="Phobius"/>
    </source>
</evidence>
<keyword evidence="3" id="KW-1185">Reference proteome</keyword>
<comment type="caution">
    <text evidence="2">The sequence shown here is derived from an EMBL/GenBank/DDBJ whole genome shotgun (WGS) entry which is preliminary data.</text>
</comment>
<feature type="transmembrane region" description="Helical" evidence="1">
    <location>
        <begin position="81"/>
        <end position="105"/>
    </location>
</feature>
<name>A0ABD6CBI2_9EURY</name>
<keyword evidence="1" id="KW-0812">Transmembrane</keyword>
<protein>
    <submittedName>
        <fullName evidence="2">Uncharacterized protein</fullName>
    </submittedName>
</protein>
<dbReference type="RefSeq" id="WP_247379105.1">
    <property type="nucleotide sequence ID" value="NZ_JALLGV010000007.1"/>
</dbReference>
<dbReference type="AlphaFoldDB" id="A0ABD6CBI2"/>
<feature type="transmembrane region" description="Helical" evidence="1">
    <location>
        <begin position="126"/>
        <end position="153"/>
    </location>
</feature>
<keyword evidence="1" id="KW-0472">Membrane</keyword>
<accession>A0ABD6CBI2</accession>
<sequence length="208" mass="21867">MAQDTTTDDDRITDAILSGSAYERLRLQRPTYFAQPVPTKLTWQSVLLAGLALLAPLYVLFPETVASYLPATNPTLASPKVIVLGLVGAGVELFAAALLIGAALFRIRHYPLSEPQARTVLNVEDFASYLGFGTGGMAIAITLCYFALGLAGGEAIASYVAAMNGINPFVDSGLGLSVAELAGLSFVGCLGLLLVGQYLRRRLVALSA</sequence>
<dbReference type="Proteomes" id="UP001597119">
    <property type="component" value="Unassembled WGS sequence"/>
</dbReference>
<feature type="transmembrane region" description="Helical" evidence="1">
    <location>
        <begin position="41"/>
        <end position="61"/>
    </location>
</feature>
<evidence type="ECO:0000313" key="3">
    <source>
        <dbReference type="Proteomes" id="UP001597119"/>
    </source>
</evidence>
<dbReference type="EMBL" id="JBHUDJ010000002">
    <property type="protein sequence ID" value="MFD1586729.1"/>
    <property type="molecule type" value="Genomic_DNA"/>
</dbReference>
<organism evidence="2 3">
    <name type="scientific">Halorientalis brevis</name>
    <dbReference type="NCBI Taxonomy" id="1126241"/>
    <lineage>
        <taxon>Archaea</taxon>
        <taxon>Methanobacteriati</taxon>
        <taxon>Methanobacteriota</taxon>
        <taxon>Stenosarchaea group</taxon>
        <taxon>Halobacteria</taxon>
        <taxon>Halobacteriales</taxon>
        <taxon>Haloarculaceae</taxon>
        <taxon>Halorientalis</taxon>
    </lineage>
</organism>
<keyword evidence="1" id="KW-1133">Transmembrane helix</keyword>
<evidence type="ECO:0000313" key="2">
    <source>
        <dbReference type="EMBL" id="MFD1586729.1"/>
    </source>
</evidence>
<feature type="transmembrane region" description="Helical" evidence="1">
    <location>
        <begin position="173"/>
        <end position="195"/>
    </location>
</feature>